<dbReference type="SUPFAM" id="SSF58014">
    <property type="entry name" value="Coiled-coil domain of nucleotide exchange factor GrpE"/>
    <property type="match status" value="1"/>
</dbReference>
<dbReference type="GO" id="GO:0051082">
    <property type="term" value="F:unfolded protein binding"/>
    <property type="evidence" value="ECO:0007669"/>
    <property type="project" value="TreeGrafter"/>
</dbReference>
<keyword evidence="3" id="KW-0346">Stress response</keyword>
<comment type="similarity">
    <text evidence="1 3 4">Belongs to the GrpE family.</text>
</comment>
<dbReference type="InterPro" id="IPR013805">
    <property type="entry name" value="GrpE_CC"/>
</dbReference>
<comment type="subcellular location">
    <subcellularLocation>
        <location evidence="3">Cytoplasm</location>
    </subcellularLocation>
</comment>
<feature type="coiled-coil region" evidence="5">
    <location>
        <begin position="50"/>
        <end position="84"/>
    </location>
</feature>
<dbReference type="PRINTS" id="PR00773">
    <property type="entry name" value="GRPEPROTEIN"/>
</dbReference>
<dbReference type="PANTHER" id="PTHR21237">
    <property type="entry name" value="GRPE PROTEIN"/>
    <property type="match status" value="1"/>
</dbReference>
<dbReference type="InterPro" id="IPR009012">
    <property type="entry name" value="GrpE_head"/>
</dbReference>
<proteinExistence type="inferred from homology"/>
<dbReference type="GO" id="GO:0000774">
    <property type="term" value="F:adenyl-nucleotide exchange factor activity"/>
    <property type="evidence" value="ECO:0007669"/>
    <property type="project" value="InterPro"/>
</dbReference>
<dbReference type="PANTHER" id="PTHR21237:SF23">
    <property type="entry name" value="GRPE PROTEIN HOMOLOG, MITOCHONDRIAL"/>
    <property type="match status" value="1"/>
</dbReference>
<keyword evidence="5" id="KW-0175">Coiled coil</keyword>
<organism evidence="7 8">
    <name type="scientific">Candidatus Nitrohelix vancouverensis</name>
    <dbReference type="NCBI Taxonomy" id="2705534"/>
    <lineage>
        <taxon>Bacteria</taxon>
        <taxon>Pseudomonadati</taxon>
        <taxon>Nitrospinota/Tectimicrobiota group</taxon>
        <taxon>Nitrospinota</taxon>
        <taxon>Nitrospinia</taxon>
        <taxon>Nitrospinales</taxon>
        <taxon>Nitrospinaceae</taxon>
        <taxon>Candidatus Nitrohelix</taxon>
    </lineage>
</organism>
<name>A0A7T0C4C7_9BACT</name>
<gene>
    <name evidence="3" type="primary">grpE</name>
    <name evidence="7" type="ORF">G3M78_12765</name>
</gene>
<evidence type="ECO:0000256" key="4">
    <source>
        <dbReference type="RuleBase" id="RU004478"/>
    </source>
</evidence>
<evidence type="ECO:0000313" key="8">
    <source>
        <dbReference type="Proteomes" id="UP000594464"/>
    </source>
</evidence>
<dbReference type="KEGG" id="nva:G3M78_12765"/>
<evidence type="ECO:0000256" key="6">
    <source>
        <dbReference type="SAM" id="MobiDB-lite"/>
    </source>
</evidence>
<dbReference type="Gene3D" id="3.90.20.20">
    <property type="match status" value="1"/>
</dbReference>
<dbReference type="AlphaFoldDB" id="A0A7T0C4C7"/>
<evidence type="ECO:0000256" key="2">
    <source>
        <dbReference type="ARBA" id="ARBA00023186"/>
    </source>
</evidence>
<dbReference type="InterPro" id="IPR000740">
    <property type="entry name" value="GrpE"/>
</dbReference>
<dbReference type="Proteomes" id="UP000594464">
    <property type="component" value="Chromosome"/>
</dbReference>
<evidence type="ECO:0000256" key="3">
    <source>
        <dbReference type="HAMAP-Rule" id="MF_01151"/>
    </source>
</evidence>
<dbReference type="SUPFAM" id="SSF51064">
    <property type="entry name" value="Head domain of nucleotide exchange factor GrpE"/>
    <property type="match status" value="1"/>
</dbReference>
<dbReference type="EMBL" id="CP048620">
    <property type="protein sequence ID" value="QPJ66217.1"/>
    <property type="molecule type" value="Genomic_DNA"/>
</dbReference>
<accession>A0A7T0C4C7</accession>
<evidence type="ECO:0000256" key="1">
    <source>
        <dbReference type="ARBA" id="ARBA00009054"/>
    </source>
</evidence>
<comment type="subunit">
    <text evidence="3">Homodimer.</text>
</comment>
<dbReference type="GO" id="GO:0006457">
    <property type="term" value="P:protein folding"/>
    <property type="evidence" value="ECO:0007669"/>
    <property type="project" value="InterPro"/>
</dbReference>
<evidence type="ECO:0000313" key="7">
    <source>
        <dbReference type="EMBL" id="QPJ66217.1"/>
    </source>
</evidence>
<dbReference type="GO" id="GO:0051087">
    <property type="term" value="F:protein-folding chaperone binding"/>
    <property type="evidence" value="ECO:0007669"/>
    <property type="project" value="InterPro"/>
</dbReference>
<dbReference type="HAMAP" id="MF_01151">
    <property type="entry name" value="GrpE"/>
    <property type="match status" value="1"/>
</dbReference>
<dbReference type="GO" id="GO:0042803">
    <property type="term" value="F:protein homodimerization activity"/>
    <property type="evidence" value="ECO:0007669"/>
    <property type="project" value="InterPro"/>
</dbReference>
<dbReference type="Gene3D" id="2.30.22.10">
    <property type="entry name" value="Head domain of nucleotide exchange factor GrpE"/>
    <property type="match status" value="1"/>
</dbReference>
<dbReference type="GO" id="GO:0005737">
    <property type="term" value="C:cytoplasm"/>
    <property type="evidence" value="ECO:0007669"/>
    <property type="project" value="UniProtKB-SubCell"/>
</dbReference>
<sequence length="206" mass="23744">MKKKETSEEQNQEKPKITIIDRRSALLEDDADGEAATQASDLDERFPSFVEKLKHDAEEKDKKLKEYIAAYKEKNLENDEFRSRLQKDNESRLDQFKANLFSRLVPILDNLKRANGAATDKENFDALKSGIDMVVRQFTRELEDNQVTVISTQGRKFNPKTDEAFLTEPTEEADKHNDILEELESGYMFKDKLIKAARVKIAVAKD</sequence>
<protein>
    <recommendedName>
        <fullName evidence="3">Protein GrpE</fullName>
    </recommendedName>
    <alternativeName>
        <fullName evidence="3">HSP-70 cofactor</fullName>
    </alternativeName>
</protein>
<dbReference type="Pfam" id="PF01025">
    <property type="entry name" value="GrpE"/>
    <property type="match status" value="1"/>
</dbReference>
<keyword evidence="3" id="KW-0963">Cytoplasm</keyword>
<keyword evidence="2 3" id="KW-0143">Chaperone</keyword>
<reference evidence="8" key="1">
    <citation type="submission" date="2020-02" db="EMBL/GenBank/DDBJ databases">
        <title>Genomic and physiological characterization of two novel Nitrospinaceae genera.</title>
        <authorList>
            <person name="Mueller A.J."/>
            <person name="Jung M.-Y."/>
            <person name="Strachan C.R."/>
            <person name="Herbold C.W."/>
            <person name="Kirkegaard R.H."/>
            <person name="Daims H."/>
        </authorList>
    </citation>
    <scope>NUCLEOTIDE SEQUENCE [LARGE SCALE GENOMIC DNA]</scope>
</reference>
<comment type="function">
    <text evidence="3">Participates actively in the response to hyperosmotic and heat shock by preventing the aggregation of stress-denatured proteins, in association with DnaK and GrpE. It is the nucleotide exchange factor for DnaK and may function as a thermosensor. Unfolded proteins bind initially to DnaJ; upon interaction with the DnaJ-bound protein, DnaK hydrolyzes its bound ATP, resulting in the formation of a stable complex. GrpE releases ADP from DnaK; ATP binding to DnaK triggers the release of the substrate protein, thus completing the reaction cycle. Several rounds of ATP-dependent interactions between DnaJ, DnaK and GrpE are required for fully efficient folding.</text>
</comment>
<feature type="region of interest" description="Disordered" evidence="6">
    <location>
        <begin position="1"/>
        <end position="21"/>
    </location>
</feature>
<evidence type="ECO:0000256" key="5">
    <source>
        <dbReference type="SAM" id="Coils"/>
    </source>
</evidence>